<dbReference type="PANTHER" id="PTHR30435:SF19">
    <property type="entry name" value="FLAGELLAR BASAL-BODY ROD PROTEIN FLGG"/>
    <property type="match status" value="1"/>
</dbReference>
<dbReference type="InterPro" id="IPR020013">
    <property type="entry name" value="Flagellar_FlgE/F/G"/>
</dbReference>
<dbReference type="Pfam" id="PF06429">
    <property type="entry name" value="Flg_bbr_C"/>
    <property type="match status" value="1"/>
</dbReference>
<feature type="domain" description="Flagellar hook protein FlgE/F/G-like D1" evidence="5">
    <location>
        <begin position="99"/>
        <end position="163"/>
    </location>
</feature>
<dbReference type="GO" id="GO:0071978">
    <property type="term" value="P:bacterial-type flagellum-dependent swarming motility"/>
    <property type="evidence" value="ECO:0007669"/>
    <property type="project" value="TreeGrafter"/>
</dbReference>
<keyword evidence="7" id="KW-1185">Reference proteome</keyword>
<dbReference type="InterPro" id="IPR053967">
    <property type="entry name" value="LlgE_F_G-like_D1"/>
</dbReference>
<accession>A0A1I0VFG0</accession>
<evidence type="ECO:0000313" key="6">
    <source>
        <dbReference type="EMBL" id="SFA75061.1"/>
    </source>
</evidence>
<dbReference type="InterPro" id="IPR019776">
    <property type="entry name" value="Flagellar_basal_body_rod_CS"/>
</dbReference>
<keyword evidence="6" id="KW-0966">Cell projection</keyword>
<evidence type="ECO:0000259" key="3">
    <source>
        <dbReference type="Pfam" id="PF00460"/>
    </source>
</evidence>
<dbReference type="InterPro" id="IPR037925">
    <property type="entry name" value="FlgE/F/G-like"/>
</dbReference>
<dbReference type="InterPro" id="IPR010930">
    <property type="entry name" value="Flg_bb/hook_C_dom"/>
</dbReference>
<evidence type="ECO:0000313" key="7">
    <source>
        <dbReference type="Proteomes" id="UP000198619"/>
    </source>
</evidence>
<organism evidence="6 7">
    <name type="scientific">Clostridium frigidicarnis</name>
    <dbReference type="NCBI Taxonomy" id="84698"/>
    <lineage>
        <taxon>Bacteria</taxon>
        <taxon>Bacillati</taxon>
        <taxon>Bacillota</taxon>
        <taxon>Clostridia</taxon>
        <taxon>Eubacteriales</taxon>
        <taxon>Clostridiaceae</taxon>
        <taxon>Clostridium</taxon>
    </lineage>
</organism>
<dbReference type="Pfam" id="PF00460">
    <property type="entry name" value="Flg_bb_rod"/>
    <property type="match status" value="1"/>
</dbReference>
<dbReference type="AlphaFoldDB" id="A0A1I0VFG0"/>
<dbReference type="PROSITE" id="PS00588">
    <property type="entry name" value="FLAGELLA_BB_ROD"/>
    <property type="match status" value="1"/>
</dbReference>
<proteinExistence type="inferred from homology"/>
<keyword evidence="2" id="KW-0975">Bacterial flagellum</keyword>
<dbReference type="OrthoDB" id="9800375at2"/>
<dbReference type="Proteomes" id="UP000198619">
    <property type="component" value="Unassembled WGS sequence"/>
</dbReference>
<feature type="domain" description="Flagellar basal body rod protein N-terminal" evidence="3">
    <location>
        <begin position="5"/>
        <end position="35"/>
    </location>
</feature>
<dbReference type="EMBL" id="FOKI01000002">
    <property type="protein sequence ID" value="SFA75061.1"/>
    <property type="molecule type" value="Genomic_DNA"/>
</dbReference>
<evidence type="ECO:0000259" key="5">
    <source>
        <dbReference type="Pfam" id="PF22692"/>
    </source>
</evidence>
<sequence>MIRSLYTAVSGLITQEAKQDIITSNLANANTTGYKSENLAVKKFEDVLLSNYDKKVLNKNQKNTLGTISLGSKIDETLSYFTQGTLVDTNSATDFGLYGRGFFTVQGQNGSTYYTRDGGFHVDLQGYLTSKDGYRVLGIGANGQQQPIYVGDGKLSVDKSGNIAINGNNTYKFAISDFENYDSLKKVGDNLYSGQNATLSQNFMVNQNSLEASNVNTVSEMVNMMTTMRQFETNQKMVQMIDESLGKAVNEVGVVR</sequence>
<evidence type="ECO:0000256" key="2">
    <source>
        <dbReference type="RuleBase" id="RU362116"/>
    </source>
</evidence>
<dbReference type="NCBIfam" id="TIGR03506">
    <property type="entry name" value="FlgEFG_subfam"/>
    <property type="match status" value="1"/>
</dbReference>
<comment type="subcellular location">
    <subcellularLocation>
        <location evidence="2">Bacterial flagellum basal body</location>
    </subcellularLocation>
</comment>
<dbReference type="PANTHER" id="PTHR30435">
    <property type="entry name" value="FLAGELLAR PROTEIN"/>
    <property type="match status" value="1"/>
</dbReference>
<keyword evidence="6" id="KW-0282">Flagellum</keyword>
<keyword evidence="6" id="KW-0969">Cilium</keyword>
<dbReference type="STRING" id="84698.SAMN04488528_100238"/>
<protein>
    <submittedName>
        <fullName evidence="6">Flagellar basal-body rod protein FlgG</fullName>
    </submittedName>
</protein>
<dbReference type="InterPro" id="IPR001444">
    <property type="entry name" value="Flag_bb_rod_N"/>
</dbReference>
<reference evidence="6 7" key="1">
    <citation type="submission" date="2016-10" db="EMBL/GenBank/DDBJ databases">
        <authorList>
            <person name="de Groot N.N."/>
        </authorList>
    </citation>
    <scope>NUCLEOTIDE SEQUENCE [LARGE SCALE GENOMIC DNA]</scope>
    <source>
        <strain evidence="6 7">DSM 12271</strain>
    </source>
</reference>
<evidence type="ECO:0000259" key="4">
    <source>
        <dbReference type="Pfam" id="PF06429"/>
    </source>
</evidence>
<feature type="domain" description="Flagellar basal-body/hook protein C-terminal" evidence="4">
    <location>
        <begin position="207"/>
        <end position="250"/>
    </location>
</feature>
<evidence type="ECO:0000256" key="1">
    <source>
        <dbReference type="ARBA" id="ARBA00009677"/>
    </source>
</evidence>
<gene>
    <name evidence="6" type="ORF">SAMN04488528_100238</name>
</gene>
<dbReference type="RefSeq" id="WP_090038093.1">
    <property type="nucleotide sequence ID" value="NZ_FOKI01000002.1"/>
</dbReference>
<name>A0A1I0VFG0_9CLOT</name>
<comment type="similarity">
    <text evidence="1 2">Belongs to the flagella basal body rod proteins family.</text>
</comment>
<dbReference type="SUPFAM" id="SSF117143">
    <property type="entry name" value="Flagellar hook protein flgE"/>
    <property type="match status" value="1"/>
</dbReference>
<dbReference type="Pfam" id="PF22692">
    <property type="entry name" value="LlgE_F_G_D1"/>
    <property type="match status" value="1"/>
</dbReference>
<dbReference type="GO" id="GO:0009425">
    <property type="term" value="C:bacterial-type flagellum basal body"/>
    <property type="evidence" value="ECO:0007669"/>
    <property type="project" value="UniProtKB-SubCell"/>
</dbReference>